<dbReference type="RefSeq" id="WP_344971033.1">
    <property type="nucleotide sequence ID" value="NZ_BAAAVI010000016.1"/>
</dbReference>
<dbReference type="PANTHER" id="PTHR36221:SF1">
    <property type="entry name" value="DUF742 DOMAIN-CONTAINING PROTEIN"/>
    <property type="match status" value="1"/>
</dbReference>
<dbReference type="SUPFAM" id="SSF46785">
    <property type="entry name" value="Winged helix' DNA-binding domain"/>
    <property type="match status" value="1"/>
</dbReference>
<dbReference type="InterPro" id="IPR036390">
    <property type="entry name" value="WH_DNA-bd_sf"/>
</dbReference>
<accession>A0ABN3VWA5</accession>
<dbReference type="InterPro" id="IPR007995">
    <property type="entry name" value="DUF742"/>
</dbReference>
<dbReference type="EMBL" id="BAAAVI010000016">
    <property type="protein sequence ID" value="GAA2867298.1"/>
    <property type="molecule type" value="Genomic_DNA"/>
</dbReference>
<keyword evidence="2" id="KW-1185">Reference proteome</keyword>
<comment type="caution">
    <text evidence="1">The sequence shown here is derived from an EMBL/GenBank/DDBJ whole genome shotgun (WGS) entry which is preliminary data.</text>
</comment>
<proteinExistence type="predicted"/>
<dbReference type="Pfam" id="PF05331">
    <property type="entry name" value="DUF742"/>
    <property type="match status" value="1"/>
</dbReference>
<reference evidence="1 2" key="1">
    <citation type="journal article" date="2019" name="Int. J. Syst. Evol. Microbiol.">
        <title>The Global Catalogue of Microorganisms (GCM) 10K type strain sequencing project: providing services to taxonomists for standard genome sequencing and annotation.</title>
        <authorList>
            <consortium name="The Broad Institute Genomics Platform"/>
            <consortium name="The Broad Institute Genome Sequencing Center for Infectious Disease"/>
            <person name="Wu L."/>
            <person name="Ma J."/>
        </authorList>
    </citation>
    <scope>NUCLEOTIDE SEQUENCE [LARGE SCALE GENOMIC DNA]</scope>
    <source>
        <strain evidence="1 2">JCM 6242</strain>
    </source>
</reference>
<sequence>MTERWLDRDAGPIVRPYTMTRGRTSAPGPQFDLVAVVTAVRRPDRDLPSEHLAILDACRSPVSVADLASATGLAVGVLRVLLADLRDAGLVAVRLPAQTARVPHESILRDVLAGLKAL</sequence>
<dbReference type="Proteomes" id="UP001500831">
    <property type="component" value="Unassembled WGS sequence"/>
</dbReference>
<organism evidence="1 2">
    <name type="scientific">Streptosporangium fragile</name>
    <dbReference type="NCBI Taxonomy" id="46186"/>
    <lineage>
        <taxon>Bacteria</taxon>
        <taxon>Bacillati</taxon>
        <taxon>Actinomycetota</taxon>
        <taxon>Actinomycetes</taxon>
        <taxon>Streptosporangiales</taxon>
        <taxon>Streptosporangiaceae</taxon>
        <taxon>Streptosporangium</taxon>
    </lineage>
</organism>
<evidence type="ECO:0000313" key="1">
    <source>
        <dbReference type="EMBL" id="GAA2867298.1"/>
    </source>
</evidence>
<name>A0ABN3VWA5_9ACTN</name>
<evidence type="ECO:0000313" key="2">
    <source>
        <dbReference type="Proteomes" id="UP001500831"/>
    </source>
</evidence>
<dbReference type="PANTHER" id="PTHR36221">
    <property type="entry name" value="DUF742 DOMAIN-CONTAINING PROTEIN"/>
    <property type="match status" value="1"/>
</dbReference>
<gene>
    <name evidence="1" type="ORF">GCM10010517_26860</name>
</gene>
<protein>
    <submittedName>
        <fullName evidence="1">DUF742 domain-containing protein</fullName>
    </submittedName>
</protein>